<dbReference type="GO" id="GO:0006355">
    <property type="term" value="P:regulation of DNA-templated transcription"/>
    <property type="evidence" value="ECO:0007669"/>
    <property type="project" value="TreeGrafter"/>
</dbReference>
<evidence type="ECO:0000313" key="5">
    <source>
        <dbReference type="EMBL" id="TFJ84288.1"/>
    </source>
</evidence>
<feature type="compositionally biased region" description="Pro residues" evidence="3">
    <location>
        <begin position="205"/>
        <end position="220"/>
    </location>
</feature>
<dbReference type="GO" id="GO:0006338">
    <property type="term" value="P:chromatin remodeling"/>
    <property type="evidence" value="ECO:0007669"/>
    <property type="project" value="TreeGrafter"/>
</dbReference>
<feature type="region of interest" description="Disordered" evidence="3">
    <location>
        <begin position="132"/>
        <end position="153"/>
    </location>
</feature>
<keyword evidence="6" id="KW-1185">Reference proteome</keyword>
<gene>
    <name evidence="5" type="ORF">NSK_004279</name>
</gene>
<dbReference type="GO" id="GO:0005634">
    <property type="term" value="C:nucleus"/>
    <property type="evidence" value="ECO:0007669"/>
    <property type="project" value="TreeGrafter"/>
</dbReference>
<dbReference type="AlphaFoldDB" id="A0A4D9D6P7"/>
<feature type="domain" description="Bromo" evidence="4">
    <location>
        <begin position="287"/>
        <end position="340"/>
    </location>
</feature>
<dbReference type="PROSITE" id="PS50014">
    <property type="entry name" value="BROMODOMAIN_2"/>
    <property type="match status" value="1"/>
</dbReference>
<dbReference type="PANTHER" id="PTHR22880">
    <property type="entry name" value="FALZ-RELATED BROMODOMAIN-CONTAINING PROTEINS"/>
    <property type="match status" value="1"/>
</dbReference>
<dbReference type="InterPro" id="IPR036427">
    <property type="entry name" value="Bromodomain-like_sf"/>
</dbReference>
<protein>
    <recommendedName>
        <fullName evidence="4">Bromo domain-containing protein</fullName>
    </recommendedName>
</protein>
<dbReference type="PRINTS" id="PR00503">
    <property type="entry name" value="BROMODOMAIN"/>
</dbReference>
<dbReference type="InterPro" id="IPR050935">
    <property type="entry name" value="Bromo_chromatin_reader"/>
</dbReference>
<evidence type="ECO:0000256" key="1">
    <source>
        <dbReference type="ARBA" id="ARBA00023117"/>
    </source>
</evidence>
<dbReference type="InterPro" id="IPR001487">
    <property type="entry name" value="Bromodomain"/>
</dbReference>
<dbReference type="SMART" id="SM00297">
    <property type="entry name" value="BROMO"/>
    <property type="match status" value="1"/>
</dbReference>
<dbReference type="Pfam" id="PF00439">
    <property type="entry name" value="Bromodomain"/>
    <property type="match status" value="1"/>
</dbReference>
<comment type="caution">
    <text evidence="5">The sequence shown here is derived from an EMBL/GenBank/DDBJ whole genome shotgun (WGS) entry which is preliminary data.</text>
</comment>
<organism evidence="5 6">
    <name type="scientific">Nannochloropsis salina CCMP1776</name>
    <dbReference type="NCBI Taxonomy" id="1027361"/>
    <lineage>
        <taxon>Eukaryota</taxon>
        <taxon>Sar</taxon>
        <taxon>Stramenopiles</taxon>
        <taxon>Ochrophyta</taxon>
        <taxon>Eustigmatophyceae</taxon>
        <taxon>Eustigmatales</taxon>
        <taxon>Monodopsidaceae</taxon>
        <taxon>Microchloropsis</taxon>
        <taxon>Microchloropsis salina</taxon>
    </lineage>
</organism>
<name>A0A4D9D6P7_9STRA</name>
<dbReference type="EMBL" id="SDOX01000019">
    <property type="protein sequence ID" value="TFJ84288.1"/>
    <property type="molecule type" value="Genomic_DNA"/>
</dbReference>
<feature type="compositionally biased region" description="Basic and acidic residues" evidence="3">
    <location>
        <begin position="139"/>
        <end position="153"/>
    </location>
</feature>
<dbReference type="PANTHER" id="PTHR22880:SF225">
    <property type="entry name" value="BROMODOMAIN-CONTAINING PROTEIN BET-1-RELATED"/>
    <property type="match status" value="1"/>
</dbReference>
<reference evidence="5 6" key="1">
    <citation type="submission" date="2019-01" db="EMBL/GenBank/DDBJ databases">
        <title>Nuclear Genome Assembly of the Microalgal Biofuel strain Nannochloropsis salina CCMP1776.</title>
        <authorList>
            <person name="Hovde B."/>
        </authorList>
    </citation>
    <scope>NUCLEOTIDE SEQUENCE [LARGE SCALE GENOMIC DNA]</scope>
    <source>
        <strain evidence="5 6">CCMP1776</strain>
    </source>
</reference>
<dbReference type="GO" id="GO:0000785">
    <property type="term" value="C:chromatin"/>
    <property type="evidence" value="ECO:0007669"/>
    <property type="project" value="TreeGrafter"/>
</dbReference>
<proteinExistence type="predicted"/>
<accession>A0A4D9D6P7</accession>
<dbReference type="SUPFAM" id="SSF47370">
    <property type="entry name" value="Bromodomain"/>
    <property type="match status" value="1"/>
</dbReference>
<dbReference type="Proteomes" id="UP000355283">
    <property type="component" value="Unassembled WGS sequence"/>
</dbReference>
<dbReference type="Gene3D" id="1.20.920.10">
    <property type="entry name" value="Bromodomain-like"/>
    <property type="match status" value="1"/>
</dbReference>
<feature type="region of interest" description="Disordered" evidence="3">
    <location>
        <begin position="186"/>
        <end position="220"/>
    </location>
</feature>
<evidence type="ECO:0000256" key="3">
    <source>
        <dbReference type="SAM" id="MobiDB-lite"/>
    </source>
</evidence>
<keyword evidence="1 2" id="KW-0103">Bromodomain</keyword>
<evidence type="ECO:0000259" key="4">
    <source>
        <dbReference type="PROSITE" id="PS50014"/>
    </source>
</evidence>
<dbReference type="OrthoDB" id="21449at2759"/>
<sequence>MSSATPSYRSRALEEEMDKFRSMIQEFASPVPTDYIHTLAPDFVQYAASVRAASGNDAGKSRPRLSLVDVARSMATTQAFGRPMEGFSEDQVRRAFSLGDWEGGSCSPSLRNTAKVPEPIYREIRPIHIRDGGVLSTDQGKRTEEKAAGKKTVEAAPAVPKLVAVQGSVPPTAKRPKLKAGFLKPADSSTALPKAPSPAESAPVLAPPASQPPVPAPSPLVLPPVPKVDVSKLTGQRRVSDLTQPEVLTIAEEVTKKLRAKRGKGMWRRQNPLDTEITRQNCAALGIPGYFDVVERSMSLQVINRKIRDSEYRALRDFVEDVELMVQNAKTFNAPAHPVHAFAEETRLLFARLLEGHKKDYALREE</sequence>
<evidence type="ECO:0000313" key="6">
    <source>
        <dbReference type="Proteomes" id="UP000355283"/>
    </source>
</evidence>
<evidence type="ECO:0000256" key="2">
    <source>
        <dbReference type="PROSITE-ProRule" id="PRU00035"/>
    </source>
</evidence>